<reference evidence="2 4" key="2">
    <citation type="submission" date="2016-10" db="EMBL/GenBank/DDBJ databases">
        <authorList>
            <person name="de Groot N.N."/>
        </authorList>
    </citation>
    <scope>NUCLEOTIDE SEQUENCE [LARGE SCALE GENOMIC DNA]</scope>
    <source>
        <strain evidence="2 4">DSM 2895</strain>
    </source>
</reference>
<proteinExistence type="predicted"/>
<dbReference type="RefSeq" id="WP_043067959.1">
    <property type="nucleotide sequence ID" value="NZ_BJOA01000416.1"/>
</dbReference>
<evidence type="ECO:0000313" key="2">
    <source>
        <dbReference type="EMBL" id="SDI01858.1"/>
    </source>
</evidence>
<dbReference type="EMBL" id="LGUG01000004">
    <property type="protein sequence ID" value="KON98029.1"/>
    <property type="molecule type" value="Genomic_DNA"/>
</dbReference>
<gene>
    <name evidence="1" type="ORF">AF333_23920</name>
    <name evidence="2" type="ORF">SAMN04487909_101259</name>
</gene>
<sequence length="78" mass="8914">MNLDTDKVKMSEHALLRAKESFGLEKEETIKHFRDLLKKAKRIGGVYDRNAFTSVFYAIGRAAKHPNTELNVKHQASI</sequence>
<name>A0A0D1XI25_ANEMI</name>
<evidence type="ECO:0000313" key="4">
    <source>
        <dbReference type="Proteomes" id="UP000182836"/>
    </source>
</evidence>
<dbReference type="EMBL" id="FNED01000001">
    <property type="protein sequence ID" value="SDI01858.1"/>
    <property type="molecule type" value="Genomic_DNA"/>
</dbReference>
<organism evidence="1 3">
    <name type="scientific">Aneurinibacillus migulanus</name>
    <name type="common">Bacillus migulanus</name>
    <dbReference type="NCBI Taxonomy" id="47500"/>
    <lineage>
        <taxon>Bacteria</taxon>
        <taxon>Bacillati</taxon>
        <taxon>Bacillota</taxon>
        <taxon>Bacilli</taxon>
        <taxon>Bacillales</taxon>
        <taxon>Paenibacillaceae</taxon>
        <taxon>Aneurinibacillus group</taxon>
        <taxon>Aneurinibacillus</taxon>
    </lineage>
</organism>
<keyword evidence="3" id="KW-1185">Reference proteome</keyword>
<dbReference type="PATRIC" id="fig|47500.8.peg.3330"/>
<reference evidence="1 3" key="1">
    <citation type="submission" date="2015-07" db="EMBL/GenBank/DDBJ databases">
        <title>Fjat-14205 dsm 2895.</title>
        <authorList>
            <person name="Liu B."/>
            <person name="Wang J."/>
            <person name="Zhu Y."/>
            <person name="Liu G."/>
            <person name="Chen Q."/>
            <person name="Chen Z."/>
            <person name="Lan J."/>
            <person name="Che J."/>
            <person name="Ge C."/>
            <person name="Shi H."/>
            <person name="Pan Z."/>
            <person name="Liu X."/>
        </authorList>
    </citation>
    <scope>NUCLEOTIDE SEQUENCE [LARGE SCALE GENOMIC DNA]</scope>
    <source>
        <strain evidence="1 3">DSM 2895</strain>
    </source>
</reference>
<dbReference type="GeneID" id="42308174"/>
<evidence type="ECO:0000313" key="3">
    <source>
        <dbReference type="Proteomes" id="UP000037269"/>
    </source>
</evidence>
<protein>
    <submittedName>
        <fullName evidence="1">Uncharacterized protein</fullName>
    </submittedName>
</protein>
<accession>A0A0D1XI25</accession>
<dbReference type="Proteomes" id="UP000037269">
    <property type="component" value="Unassembled WGS sequence"/>
</dbReference>
<evidence type="ECO:0000313" key="1">
    <source>
        <dbReference type="EMBL" id="KON98029.1"/>
    </source>
</evidence>
<dbReference type="AlphaFoldDB" id="A0A0D1XI25"/>
<dbReference type="Proteomes" id="UP000182836">
    <property type="component" value="Unassembled WGS sequence"/>
</dbReference>